<dbReference type="RefSeq" id="WP_006976866.1">
    <property type="nucleotide sequence ID" value="NZ_ABCS01000158.1"/>
</dbReference>
<dbReference type="SUPFAM" id="SSF140490">
    <property type="entry name" value="Nqo1C-terminal domain-like"/>
    <property type="match status" value="1"/>
</dbReference>
<dbReference type="Pfam" id="PF10531">
    <property type="entry name" value="SLBB"/>
    <property type="match status" value="1"/>
</dbReference>
<evidence type="ECO:0000313" key="8">
    <source>
        <dbReference type="Proteomes" id="UP000005801"/>
    </source>
</evidence>
<evidence type="ECO:0000259" key="6">
    <source>
        <dbReference type="SMART" id="SM00928"/>
    </source>
</evidence>
<dbReference type="Pfam" id="PF01512">
    <property type="entry name" value="Complex1_51K"/>
    <property type="match status" value="1"/>
</dbReference>
<dbReference type="SUPFAM" id="SSF52833">
    <property type="entry name" value="Thioredoxin-like"/>
    <property type="match status" value="1"/>
</dbReference>
<evidence type="ECO:0000256" key="1">
    <source>
        <dbReference type="ARBA" id="ARBA00007523"/>
    </source>
</evidence>
<dbReference type="Pfam" id="PF01257">
    <property type="entry name" value="2Fe-2S_thioredx"/>
    <property type="match status" value="1"/>
</dbReference>
<gene>
    <name evidence="7" type="ORF">PPSIR1_00802</name>
</gene>
<dbReference type="PANTHER" id="PTHR43578">
    <property type="entry name" value="NADH-QUINONE OXIDOREDUCTASE SUBUNIT F"/>
    <property type="match status" value="1"/>
</dbReference>
<dbReference type="AlphaFoldDB" id="A6GJI0"/>
<dbReference type="InterPro" id="IPR001949">
    <property type="entry name" value="NADH-UbQ_OxRdtase_51kDa_CS"/>
</dbReference>
<dbReference type="InterPro" id="IPR037225">
    <property type="entry name" value="Nuo51_FMN-bd_sf"/>
</dbReference>
<dbReference type="GO" id="GO:0008137">
    <property type="term" value="F:NADH dehydrogenase (ubiquinone) activity"/>
    <property type="evidence" value="ECO:0007669"/>
    <property type="project" value="InterPro"/>
</dbReference>
<evidence type="ECO:0000256" key="2">
    <source>
        <dbReference type="ARBA" id="ARBA00022485"/>
    </source>
</evidence>
<evidence type="ECO:0000256" key="5">
    <source>
        <dbReference type="ARBA" id="ARBA00023014"/>
    </source>
</evidence>
<keyword evidence="3" id="KW-0479">Metal-binding</keyword>
<keyword evidence="4" id="KW-0408">Iron</keyword>
<keyword evidence="5" id="KW-0411">Iron-sulfur</keyword>
<organism evidence="7 8">
    <name type="scientific">Plesiocystis pacifica SIR-1</name>
    <dbReference type="NCBI Taxonomy" id="391625"/>
    <lineage>
        <taxon>Bacteria</taxon>
        <taxon>Pseudomonadati</taxon>
        <taxon>Myxococcota</taxon>
        <taxon>Polyangia</taxon>
        <taxon>Nannocystales</taxon>
        <taxon>Nannocystaceae</taxon>
        <taxon>Plesiocystis</taxon>
    </lineage>
</organism>
<comment type="similarity">
    <text evidence="1">Belongs to the complex I 51 kDa subunit family.</text>
</comment>
<sequence length="503" mass="53875">MEKKGAKRKVVLQLLEEHGGMRPGVARKVSEETGVPEADVYGVASFYTLLSRPGAKTRVCQGLTCVMAGAEQVIAELKARGEEVEAVSCLGQCDRAPAAIDAKLELIPGAPSGGITPSHDALAIDLAGEDDPSYAAFDKARDEGPDWIIEQLKTSGLQGRGGAGFPAHIKWHAVRTQAELTRYVVVNADEGEPGTFKDREIMLRRPHRMIEGMAIAAWVAGAAKAFIYVRGEFRDCIRALEAAIAEAGERLDWLDIEIVEGHGAYICGEETALLEAIEGKRGMPRLKPPYPTEKGLWGKPTLMNNVETLACVPEILSRGGEWFKALGKTEAGSKLYCISGHVGRPGIYELPLGVSLDELVEAAGGYVGTPKAFSPGGASSGFLPMDLRGEPLDFGGLAKLGSMLGSAGVVVLNDTVDMAVAARWQQIFFEDESCGQCAPCRIGCRVQRQAIDKFLDARAPESLGHVEEVAWEMDAGSICGLGMVASLPLQSAMKYFGEEFDHE</sequence>
<keyword evidence="2" id="KW-0004">4Fe-4S</keyword>
<accession>A6GJI0</accession>
<dbReference type="OrthoDB" id="9805533at2"/>
<evidence type="ECO:0000256" key="4">
    <source>
        <dbReference type="ARBA" id="ARBA00023004"/>
    </source>
</evidence>
<dbReference type="InterPro" id="IPR011538">
    <property type="entry name" value="Nuo51_FMN-bd"/>
</dbReference>
<dbReference type="SUPFAM" id="SSF142984">
    <property type="entry name" value="Nqo1 middle domain-like"/>
    <property type="match status" value="1"/>
</dbReference>
<dbReference type="Gene3D" id="3.10.20.600">
    <property type="match status" value="1"/>
</dbReference>
<dbReference type="FunFam" id="3.40.50.11540:FF:000001">
    <property type="entry name" value="NADH dehydrogenase [ubiquinone] flavoprotein 1, mitochondrial"/>
    <property type="match status" value="1"/>
</dbReference>
<dbReference type="eggNOG" id="COG1894">
    <property type="taxonomic scope" value="Bacteria"/>
</dbReference>
<dbReference type="STRING" id="391625.PPSIR1_00802"/>
<reference evidence="7 8" key="1">
    <citation type="submission" date="2007-06" db="EMBL/GenBank/DDBJ databases">
        <authorList>
            <person name="Shimkets L."/>
            <person name="Ferriera S."/>
            <person name="Johnson J."/>
            <person name="Kravitz S."/>
            <person name="Beeson K."/>
            <person name="Sutton G."/>
            <person name="Rogers Y.-H."/>
            <person name="Friedman R."/>
            <person name="Frazier M."/>
            <person name="Venter J.C."/>
        </authorList>
    </citation>
    <scope>NUCLEOTIDE SEQUENCE [LARGE SCALE GENOMIC DNA]</scope>
    <source>
        <strain evidence="7 8">SIR-1</strain>
    </source>
</reference>
<dbReference type="Gene3D" id="1.20.1440.230">
    <property type="entry name" value="NADH-ubiquinone oxidoreductase 51kDa subunit, iron-sulphur binding domain"/>
    <property type="match status" value="1"/>
</dbReference>
<feature type="domain" description="NADH-ubiquinone oxidoreductase 51kDa subunit iron-sulphur binding" evidence="6">
    <location>
        <begin position="418"/>
        <end position="463"/>
    </location>
</feature>
<comment type="caution">
    <text evidence="7">The sequence shown here is derived from an EMBL/GenBank/DDBJ whole genome shotgun (WGS) entry which is preliminary data.</text>
</comment>
<dbReference type="Gene3D" id="1.10.10.1590">
    <property type="entry name" value="NADH-quinone oxidoreductase subunit E"/>
    <property type="match status" value="1"/>
</dbReference>
<keyword evidence="8" id="KW-1185">Reference proteome</keyword>
<dbReference type="GO" id="GO:0046872">
    <property type="term" value="F:metal ion binding"/>
    <property type="evidence" value="ECO:0007669"/>
    <property type="project" value="UniProtKB-KW"/>
</dbReference>
<dbReference type="InterPro" id="IPR037207">
    <property type="entry name" value="Nuop51_4Fe4S-bd_sf"/>
</dbReference>
<evidence type="ECO:0000256" key="3">
    <source>
        <dbReference type="ARBA" id="ARBA00022723"/>
    </source>
</evidence>
<dbReference type="SMART" id="SM00928">
    <property type="entry name" value="NADH_4Fe-4S"/>
    <property type="match status" value="1"/>
</dbReference>
<dbReference type="InterPro" id="IPR019575">
    <property type="entry name" value="Nuop51_4Fe4S-bd"/>
</dbReference>
<dbReference type="InterPro" id="IPR036249">
    <property type="entry name" value="Thioredoxin-like_sf"/>
</dbReference>
<dbReference type="GO" id="GO:0051539">
    <property type="term" value="F:4 iron, 4 sulfur cluster binding"/>
    <property type="evidence" value="ECO:0007669"/>
    <property type="project" value="UniProtKB-KW"/>
</dbReference>
<dbReference type="Proteomes" id="UP000005801">
    <property type="component" value="Unassembled WGS sequence"/>
</dbReference>
<dbReference type="EMBL" id="ABCS01000158">
    <property type="protein sequence ID" value="EDM73967.1"/>
    <property type="molecule type" value="Genomic_DNA"/>
</dbReference>
<name>A6GJI0_9BACT</name>
<dbReference type="Gene3D" id="3.40.30.10">
    <property type="entry name" value="Glutaredoxin"/>
    <property type="match status" value="1"/>
</dbReference>
<evidence type="ECO:0000313" key="7">
    <source>
        <dbReference type="EMBL" id="EDM73967.1"/>
    </source>
</evidence>
<protein>
    <submittedName>
        <fullName evidence="7">Putative NADH dehydrogenase I chain F</fullName>
    </submittedName>
</protein>
<dbReference type="PROSITE" id="PS00645">
    <property type="entry name" value="COMPLEX1_51K_2"/>
    <property type="match status" value="1"/>
</dbReference>
<proteinExistence type="inferred from homology"/>
<dbReference type="InterPro" id="IPR019554">
    <property type="entry name" value="Soluble_ligand-bd"/>
</dbReference>
<dbReference type="SUPFAM" id="SSF142019">
    <property type="entry name" value="Nqo1 FMN-binding domain-like"/>
    <property type="match status" value="1"/>
</dbReference>
<dbReference type="Pfam" id="PF10589">
    <property type="entry name" value="NADH_4Fe-4S"/>
    <property type="match status" value="1"/>
</dbReference>
<dbReference type="GO" id="GO:0010181">
    <property type="term" value="F:FMN binding"/>
    <property type="evidence" value="ECO:0007669"/>
    <property type="project" value="InterPro"/>
</dbReference>
<dbReference type="PANTHER" id="PTHR43578:SF3">
    <property type="entry name" value="NADH-QUINONE OXIDOREDUCTASE SUBUNIT F"/>
    <property type="match status" value="1"/>
</dbReference>
<dbReference type="InterPro" id="IPR041921">
    <property type="entry name" value="NuoE_N"/>
</dbReference>
<dbReference type="Gene3D" id="3.40.50.11540">
    <property type="entry name" value="NADH-ubiquinone oxidoreductase 51kDa subunit"/>
    <property type="match status" value="1"/>
</dbReference>